<keyword evidence="4" id="KW-0812">Transmembrane</keyword>
<comment type="similarity">
    <text evidence="1">Belongs to the UDP-glycosyltransferase family.</text>
</comment>
<gene>
    <name evidence="5" type="ORF">Ahy_B08g093250</name>
</gene>
<dbReference type="Proteomes" id="UP000289738">
    <property type="component" value="Chromosome B08"/>
</dbReference>
<dbReference type="SUPFAM" id="SSF53756">
    <property type="entry name" value="UDP-Glycosyltransferase/glycogen phosphorylase"/>
    <property type="match status" value="1"/>
</dbReference>
<feature type="transmembrane region" description="Helical" evidence="4">
    <location>
        <begin position="466"/>
        <end position="491"/>
    </location>
</feature>
<dbReference type="PANTHER" id="PTHR48047:SF229">
    <property type="entry name" value="UDP-GLYCOSYLTRANSFERASE 73C3-RELATED"/>
    <property type="match status" value="1"/>
</dbReference>
<keyword evidence="2" id="KW-0328">Glycosyltransferase</keyword>
<organism evidence="5 6">
    <name type="scientific">Arachis hypogaea</name>
    <name type="common">Peanut</name>
    <dbReference type="NCBI Taxonomy" id="3818"/>
    <lineage>
        <taxon>Eukaryota</taxon>
        <taxon>Viridiplantae</taxon>
        <taxon>Streptophyta</taxon>
        <taxon>Embryophyta</taxon>
        <taxon>Tracheophyta</taxon>
        <taxon>Spermatophyta</taxon>
        <taxon>Magnoliopsida</taxon>
        <taxon>eudicotyledons</taxon>
        <taxon>Gunneridae</taxon>
        <taxon>Pentapetalae</taxon>
        <taxon>rosids</taxon>
        <taxon>fabids</taxon>
        <taxon>Fabales</taxon>
        <taxon>Fabaceae</taxon>
        <taxon>Papilionoideae</taxon>
        <taxon>50 kb inversion clade</taxon>
        <taxon>dalbergioids sensu lato</taxon>
        <taxon>Dalbergieae</taxon>
        <taxon>Pterocarpus clade</taxon>
        <taxon>Arachis</taxon>
    </lineage>
</organism>
<dbReference type="EMBL" id="SDMP01000018">
    <property type="protein sequence ID" value="RYQ97230.1"/>
    <property type="molecule type" value="Genomic_DNA"/>
</dbReference>
<accession>A0A444Y5P3</accession>
<protein>
    <submittedName>
        <fullName evidence="5">Uncharacterized protein</fullName>
    </submittedName>
</protein>
<dbReference type="STRING" id="3818.A0A444Y5P3"/>
<evidence type="ECO:0000256" key="2">
    <source>
        <dbReference type="ARBA" id="ARBA00022676"/>
    </source>
</evidence>
<evidence type="ECO:0000256" key="3">
    <source>
        <dbReference type="ARBA" id="ARBA00022679"/>
    </source>
</evidence>
<dbReference type="FunFam" id="3.40.50.2000:FF:000071">
    <property type="entry name" value="Glycosyltransferase"/>
    <property type="match status" value="1"/>
</dbReference>
<evidence type="ECO:0000313" key="5">
    <source>
        <dbReference type="EMBL" id="RYQ97230.1"/>
    </source>
</evidence>
<feature type="transmembrane region" description="Helical" evidence="4">
    <location>
        <begin position="498"/>
        <end position="518"/>
    </location>
</feature>
<keyword evidence="4" id="KW-0472">Membrane</keyword>
<sequence length="527" mass="59736">MASQTPQLHFVIFPFMAQGPMIPMMDIAKLLLQRNNVIVTIITTTQNTARFTSTFSCFIDSSYQIRLIQLQFPYQEAGLPEGCENLDMLHSLGNALSLFKRSARGPATFVNCSHQITINDDFNETIFEELSPPPSCIVSDMSLPYTIHIAKKFNIPKISFVGVSCYCLMCYEALHTSNMRESIKDETEYFVIPGLPDEIEVTKAQVPGSADDSWNKFYQEIHAAEADTYGIIMKSFQELEPEYERMYKKVRKDKVWCVSPVSLTNKDHLDKAQRGNKVSIEEWMHQKWLDSQKLNSVIRGGRQLERLEKWIKEDGFEERIKDQSLIIRDQFLNEKLVVKVLKVGVKVGAESSMVWGKEEEIGVLVKKEDIKIEIEKLMDENDADFEERRNRVRQLAEMAKRSVEEGSLKSQLTIVAPSSSLRSSRIVAASFFPALLSLSSPRRRCFSPLRGFTASPRCPCFSPVLLLLRCFYLAASASLSWLIVDCALLLLLRCIGRLWVVICGLSSVGCLFAAAASLHRPFVGCHL</sequence>
<evidence type="ECO:0000256" key="1">
    <source>
        <dbReference type="ARBA" id="ARBA00009995"/>
    </source>
</evidence>
<comment type="caution">
    <text evidence="5">The sequence shown here is derived from an EMBL/GenBank/DDBJ whole genome shotgun (WGS) entry which is preliminary data.</text>
</comment>
<dbReference type="AlphaFoldDB" id="A0A444Y5P3"/>
<evidence type="ECO:0000313" key="6">
    <source>
        <dbReference type="Proteomes" id="UP000289738"/>
    </source>
</evidence>
<dbReference type="GO" id="GO:0035251">
    <property type="term" value="F:UDP-glucosyltransferase activity"/>
    <property type="evidence" value="ECO:0007669"/>
    <property type="project" value="TreeGrafter"/>
</dbReference>
<reference evidence="5 6" key="1">
    <citation type="submission" date="2019-01" db="EMBL/GenBank/DDBJ databases">
        <title>Sequencing of cultivated peanut Arachis hypogaea provides insights into genome evolution and oil improvement.</title>
        <authorList>
            <person name="Chen X."/>
        </authorList>
    </citation>
    <scope>NUCLEOTIDE SEQUENCE [LARGE SCALE GENOMIC DNA]</scope>
    <source>
        <strain evidence="6">cv. Fuhuasheng</strain>
        <tissue evidence="5">Leaves</tissue>
    </source>
</reference>
<evidence type="ECO:0000256" key="4">
    <source>
        <dbReference type="SAM" id="Phobius"/>
    </source>
</evidence>
<keyword evidence="3" id="KW-0808">Transferase</keyword>
<keyword evidence="6" id="KW-1185">Reference proteome</keyword>
<dbReference type="PANTHER" id="PTHR48047">
    <property type="entry name" value="GLYCOSYLTRANSFERASE"/>
    <property type="match status" value="1"/>
</dbReference>
<proteinExistence type="inferred from homology"/>
<keyword evidence="4" id="KW-1133">Transmembrane helix</keyword>
<dbReference type="Gene3D" id="3.40.50.2000">
    <property type="entry name" value="Glycogen Phosphorylase B"/>
    <property type="match status" value="2"/>
</dbReference>
<name>A0A444Y5P3_ARAHY</name>